<evidence type="ECO:0000313" key="8">
    <source>
        <dbReference type="EMBL" id="GMT30601.1"/>
    </source>
</evidence>
<evidence type="ECO:0000256" key="5">
    <source>
        <dbReference type="PROSITE-ProRule" id="PRU00723"/>
    </source>
</evidence>
<name>A0AAV5WEA0_9BILA</name>
<evidence type="ECO:0000313" key="9">
    <source>
        <dbReference type="Proteomes" id="UP001432322"/>
    </source>
</evidence>
<dbReference type="InterPro" id="IPR036855">
    <property type="entry name" value="Znf_CCCH_sf"/>
</dbReference>
<keyword evidence="2" id="KW-0677">Repeat</keyword>
<feature type="zinc finger region" description="C3H1-type" evidence="5">
    <location>
        <begin position="29"/>
        <end position="56"/>
    </location>
</feature>
<dbReference type="InterPro" id="IPR000571">
    <property type="entry name" value="Znf_CCCH"/>
</dbReference>
<dbReference type="Pfam" id="PF00642">
    <property type="entry name" value="zf-CCCH"/>
    <property type="match status" value="1"/>
</dbReference>
<evidence type="ECO:0000256" key="6">
    <source>
        <dbReference type="SAM" id="Coils"/>
    </source>
</evidence>
<evidence type="ECO:0000256" key="4">
    <source>
        <dbReference type="ARBA" id="ARBA00022833"/>
    </source>
</evidence>
<gene>
    <name evidence="8" type="ORF">PFISCL1PPCAC_21898</name>
</gene>
<dbReference type="AlphaFoldDB" id="A0AAV5WEA0"/>
<dbReference type="InterPro" id="IPR045877">
    <property type="entry name" value="ZFP36-like"/>
</dbReference>
<feature type="domain" description="C3H1-type" evidence="7">
    <location>
        <begin position="29"/>
        <end position="56"/>
    </location>
</feature>
<feature type="domain" description="C3H1-type" evidence="7">
    <location>
        <begin position="72"/>
        <end position="102"/>
    </location>
</feature>
<keyword evidence="1 5" id="KW-0479">Metal-binding</keyword>
<organism evidence="8 9">
    <name type="scientific">Pristionchus fissidentatus</name>
    <dbReference type="NCBI Taxonomy" id="1538716"/>
    <lineage>
        <taxon>Eukaryota</taxon>
        <taxon>Metazoa</taxon>
        <taxon>Ecdysozoa</taxon>
        <taxon>Nematoda</taxon>
        <taxon>Chromadorea</taxon>
        <taxon>Rhabditida</taxon>
        <taxon>Rhabditina</taxon>
        <taxon>Diplogasteromorpha</taxon>
        <taxon>Diplogasteroidea</taxon>
        <taxon>Neodiplogasteridae</taxon>
        <taxon>Pristionchus</taxon>
    </lineage>
</organism>
<evidence type="ECO:0000259" key="7">
    <source>
        <dbReference type="PROSITE" id="PS50103"/>
    </source>
</evidence>
<feature type="zinc finger region" description="C3H1-type" evidence="5">
    <location>
        <begin position="72"/>
        <end position="102"/>
    </location>
</feature>
<reference evidence="8" key="1">
    <citation type="submission" date="2023-10" db="EMBL/GenBank/DDBJ databases">
        <title>Genome assembly of Pristionchus species.</title>
        <authorList>
            <person name="Yoshida K."/>
            <person name="Sommer R.J."/>
        </authorList>
    </citation>
    <scope>NUCLEOTIDE SEQUENCE</scope>
    <source>
        <strain evidence="8">RS5133</strain>
    </source>
</reference>
<dbReference type="PANTHER" id="PTHR12547:SF18">
    <property type="entry name" value="PROTEIN TIS11"/>
    <property type="match status" value="1"/>
</dbReference>
<dbReference type="PANTHER" id="PTHR12547">
    <property type="entry name" value="CCCH ZINC FINGER/TIS11-RELATED"/>
    <property type="match status" value="1"/>
</dbReference>
<sequence length="333" mass="38707">ICSCRRPDSECKFKHGDDDTSRYEPKQPTPKTIMCTYKKNGDCFYGQRCDYAHSEEERKRNLRVANAIKNPKYKTNLCKNFERGESQICKFSETCLYLHPGDPEYAACKKRLDAQWVPVAGDITRPMAYKSYAEAVRSCIAETKAKDTCALPTYRSENMITEVIDIAVSNGCTKDRWNEMCNDITQGYAKLDRLDRHITQWIDEKLESYTMKIAEAKSERVEIENKLREIVFEKNKYLNKDIVELHGFRHAQDALKLVKLRLREIRDDPTILPKNPHPHRRNTLTLITGAGNRSHEEPIILNAVLHFLDTHFDHKMLNVGCIVIPIKGEWFYD</sequence>
<proteinExistence type="predicted"/>
<dbReference type="InterPro" id="IPR036063">
    <property type="entry name" value="Smr_dom_sf"/>
</dbReference>
<dbReference type="SUPFAM" id="SSF90229">
    <property type="entry name" value="CCCH zinc finger"/>
    <property type="match status" value="2"/>
</dbReference>
<feature type="coiled-coil region" evidence="6">
    <location>
        <begin position="206"/>
        <end position="233"/>
    </location>
</feature>
<dbReference type="GO" id="GO:0008270">
    <property type="term" value="F:zinc ion binding"/>
    <property type="evidence" value="ECO:0007669"/>
    <property type="project" value="UniProtKB-KW"/>
</dbReference>
<evidence type="ECO:0000256" key="1">
    <source>
        <dbReference type="ARBA" id="ARBA00022723"/>
    </source>
</evidence>
<dbReference type="GO" id="GO:0005829">
    <property type="term" value="C:cytosol"/>
    <property type="evidence" value="ECO:0007669"/>
    <property type="project" value="TreeGrafter"/>
</dbReference>
<dbReference type="Gene3D" id="4.10.1000.10">
    <property type="entry name" value="Zinc finger, CCCH-type"/>
    <property type="match status" value="2"/>
</dbReference>
<dbReference type="SMART" id="SM00356">
    <property type="entry name" value="ZnF_C3H1"/>
    <property type="match status" value="2"/>
</dbReference>
<accession>A0AAV5WEA0</accession>
<dbReference type="EMBL" id="BTSY01000005">
    <property type="protein sequence ID" value="GMT30601.1"/>
    <property type="molecule type" value="Genomic_DNA"/>
</dbReference>
<evidence type="ECO:0000256" key="2">
    <source>
        <dbReference type="ARBA" id="ARBA00022737"/>
    </source>
</evidence>
<dbReference type="Gene3D" id="3.30.1370.110">
    <property type="match status" value="1"/>
</dbReference>
<keyword evidence="4 5" id="KW-0862">Zinc</keyword>
<comment type="caution">
    <text evidence="8">The sequence shown here is derived from an EMBL/GenBank/DDBJ whole genome shotgun (WGS) entry which is preliminary data.</text>
</comment>
<dbReference type="GO" id="GO:0043186">
    <property type="term" value="C:P granule"/>
    <property type="evidence" value="ECO:0007669"/>
    <property type="project" value="UniProtKB-ARBA"/>
</dbReference>
<keyword evidence="9" id="KW-1185">Reference proteome</keyword>
<protein>
    <recommendedName>
        <fullName evidence="7">C3H1-type domain-containing protein</fullName>
    </recommendedName>
</protein>
<dbReference type="GO" id="GO:0003730">
    <property type="term" value="F:mRNA 3'-UTR binding"/>
    <property type="evidence" value="ECO:0007669"/>
    <property type="project" value="TreeGrafter"/>
</dbReference>
<dbReference type="Proteomes" id="UP001432322">
    <property type="component" value="Unassembled WGS sequence"/>
</dbReference>
<evidence type="ECO:0000256" key="3">
    <source>
        <dbReference type="ARBA" id="ARBA00022771"/>
    </source>
</evidence>
<keyword evidence="3 5" id="KW-0863">Zinc-finger</keyword>
<dbReference type="PROSITE" id="PS50103">
    <property type="entry name" value="ZF_C3H1"/>
    <property type="match status" value="2"/>
</dbReference>
<feature type="non-terminal residue" evidence="8">
    <location>
        <position position="1"/>
    </location>
</feature>
<keyword evidence="6" id="KW-0175">Coiled coil</keyword>